<keyword evidence="5" id="KW-0812">Transmembrane</keyword>
<keyword evidence="5" id="KW-1133">Transmembrane helix</keyword>
<feature type="region of interest" description="Disordered" evidence="4">
    <location>
        <begin position="1"/>
        <end position="29"/>
    </location>
</feature>
<feature type="compositionally biased region" description="Basic and acidic residues" evidence="4">
    <location>
        <begin position="1"/>
        <end position="21"/>
    </location>
</feature>
<protein>
    <submittedName>
        <fullName evidence="7">LPXTG cell wall anchor domain-containing protein</fullName>
    </submittedName>
</protein>
<name>A0A8I2IRB2_9GAMM</name>
<dbReference type="Pfam" id="PF00746">
    <property type="entry name" value="Gram_pos_anchor"/>
    <property type="match status" value="1"/>
</dbReference>
<dbReference type="AlphaFoldDB" id="A0A8I2IRB2"/>
<sequence length="54" mass="6105">PQVQNSKEKEKSEEEKNHSDQKNLPQTGEGQSILASLGFLLLGAFYLFRRGKNN</sequence>
<evidence type="ECO:0000313" key="7">
    <source>
        <dbReference type="EMBL" id="MBQ0270946.1"/>
    </source>
</evidence>
<dbReference type="NCBIfam" id="TIGR01167">
    <property type="entry name" value="LPXTG_anchor"/>
    <property type="match status" value="1"/>
</dbReference>
<keyword evidence="2" id="KW-0964">Secreted</keyword>
<accession>A0A8I2IRB2</accession>
<comment type="caution">
    <text evidence="7">The sequence shown here is derived from an EMBL/GenBank/DDBJ whole genome shotgun (WGS) entry which is preliminary data.</text>
</comment>
<keyword evidence="1" id="KW-0134">Cell wall</keyword>
<dbReference type="EMBL" id="JAGKLY010000037">
    <property type="protein sequence ID" value="MBQ0270946.1"/>
    <property type="molecule type" value="Genomic_DNA"/>
</dbReference>
<feature type="transmembrane region" description="Helical" evidence="5">
    <location>
        <begin position="30"/>
        <end position="48"/>
    </location>
</feature>
<gene>
    <name evidence="7" type="ORF">J7T18_21995</name>
</gene>
<feature type="non-terminal residue" evidence="7">
    <location>
        <position position="1"/>
    </location>
</feature>
<evidence type="ECO:0000256" key="3">
    <source>
        <dbReference type="ARBA" id="ARBA00023088"/>
    </source>
</evidence>
<dbReference type="InterPro" id="IPR019931">
    <property type="entry name" value="LPXTG_anchor"/>
</dbReference>
<dbReference type="Proteomes" id="UP000674270">
    <property type="component" value="Unassembled WGS sequence"/>
</dbReference>
<evidence type="ECO:0000313" key="8">
    <source>
        <dbReference type="Proteomes" id="UP000674270"/>
    </source>
</evidence>
<keyword evidence="5" id="KW-0472">Membrane</keyword>
<evidence type="ECO:0000256" key="5">
    <source>
        <dbReference type="SAM" id="Phobius"/>
    </source>
</evidence>
<dbReference type="PROSITE" id="PS50847">
    <property type="entry name" value="GRAM_POS_ANCHORING"/>
    <property type="match status" value="1"/>
</dbReference>
<proteinExistence type="predicted"/>
<evidence type="ECO:0000256" key="4">
    <source>
        <dbReference type="SAM" id="MobiDB-lite"/>
    </source>
</evidence>
<reference evidence="7" key="1">
    <citation type="submission" date="2021-03" db="EMBL/GenBank/DDBJ databases">
        <authorList>
            <person name="Stanton E."/>
        </authorList>
    </citation>
    <scope>NUCLEOTIDE SEQUENCE</scope>
    <source>
        <strain evidence="7">2020EL-00113</strain>
    </source>
</reference>
<evidence type="ECO:0000259" key="6">
    <source>
        <dbReference type="PROSITE" id="PS50847"/>
    </source>
</evidence>
<evidence type="ECO:0000256" key="1">
    <source>
        <dbReference type="ARBA" id="ARBA00022512"/>
    </source>
</evidence>
<keyword evidence="3" id="KW-0572">Peptidoglycan-anchor</keyword>
<evidence type="ECO:0000256" key="2">
    <source>
        <dbReference type="ARBA" id="ARBA00022525"/>
    </source>
</evidence>
<organism evidence="7 8">
    <name type="scientific">Providencia huaxiensis</name>
    <dbReference type="NCBI Taxonomy" id="2027290"/>
    <lineage>
        <taxon>Bacteria</taxon>
        <taxon>Pseudomonadati</taxon>
        <taxon>Pseudomonadota</taxon>
        <taxon>Gammaproteobacteria</taxon>
        <taxon>Enterobacterales</taxon>
        <taxon>Morganellaceae</taxon>
        <taxon>Providencia</taxon>
    </lineage>
</organism>
<feature type="domain" description="Gram-positive cocci surface proteins LPxTG" evidence="6">
    <location>
        <begin position="24"/>
        <end position="54"/>
    </location>
</feature>